<dbReference type="PROSITE" id="PS50158">
    <property type="entry name" value="ZF_CCHC"/>
    <property type="match status" value="1"/>
</dbReference>
<evidence type="ECO:0000256" key="2">
    <source>
        <dbReference type="SAM" id="MobiDB-lite"/>
    </source>
</evidence>
<feature type="compositionally biased region" description="Low complexity" evidence="2">
    <location>
        <begin position="968"/>
        <end position="984"/>
    </location>
</feature>
<feature type="compositionally biased region" description="Pro residues" evidence="2">
    <location>
        <begin position="96"/>
        <end position="108"/>
    </location>
</feature>
<dbReference type="EMBL" id="LGRX02035499">
    <property type="protein sequence ID" value="KAK3234396.1"/>
    <property type="molecule type" value="Genomic_DNA"/>
</dbReference>
<reference evidence="4 5" key="1">
    <citation type="journal article" date="2015" name="Genome Biol. Evol.">
        <title>Comparative Genomics of a Bacterivorous Green Alga Reveals Evolutionary Causalities and Consequences of Phago-Mixotrophic Mode of Nutrition.</title>
        <authorList>
            <person name="Burns J.A."/>
            <person name="Paasch A."/>
            <person name="Narechania A."/>
            <person name="Kim E."/>
        </authorList>
    </citation>
    <scope>NUCLEOTIDE SEQUENCE [LARGE SCALE GENOMIC DNA]</scope>
    <source>
        <strain evidence="4 5">PLY_AMNH</strain>
    </source>
</reference>
<feature type="compositionally biased region" description="Basic and acidic residues" evidence="2">
    <location>
        <begin position="956"/>
        <end position="967"/>
    </location>
</feature>
<feature type="compositionally biased region" description="Pro residues" evidence="2">
    <location>
        <begin position="624"/>
        <end position="635"/>
    </location>
</feature>
<dbReference type="AlphaFoldDB" id="A0AAE0EN34"/>
<dbReference type="GO" id="GO:0003676">
    <property type="term" value="F:nucleic acid binding"/>
    <property type="evidence" value="ECO:0007669"/>
    <property type="project" value="InterPro"/>
</dbReference>
<sequence>MDPHHHSQSPPYVVYTSTPPPLTPQSTPAQHRYDPRAPYSQPQLLYPPYSVAPPHSHAYHQGAQFGWSHPIFNGNSWEAPARAPHYPQLTPTYHSVPPPHPAPPPTAPVPGAYHQPVAQLPSPGQQPIFQGAQTDAWYEPSVEEHAQRLEGIWRETARERAPPASSQPTADRTGLTAEDHRTQQSPVPAGILEAIVDGPVTYSSAETAAGPASIPSPPPPVSGDPSLSARLPPDPAPHNIRVRHSYTGIMDPDTSSRPQSMQNRQRARQSSGPGTLLRHLPSRSDSPLVHSTSGSDSDRGSPRSRRRKTRTRAVRRNGSRSNSEGRRSDPESGLSLAALRRSIMEEVRREIQAEMRGQLDLRNSVERSSGPSGDTPGDRPTAPNTTTRGVTWRLDTAGAGHTEATHRPDQRQLALRRRSSLDTTVMRNNNSPVGSDCTPSEDSRDHDHPPHQRPGPDYDGDTCEIRALVMTIDGGSLWIPCPNSPHGLTISTLPSGVRPRSPPSVSDVGHFHRLMRQIGIPLPNNGWGGRHGFLTGPALLANTIHETWAIVVDRSAADLSMAESRPTGALPLHRWEYIPPNAPESAMLGFDSDALVAWSEASSSEWYRELRRLSGHVPRLIDPPIPAPPLPPPLSARPAFPRSPPLSSAAEPFEPGRPYSAGTRGHPSRPTPSSSPPVTPSGPSSRPPVLPPGMLPVKAEALTRASAQEIREEHKTKEMVMKCVKATPKFPAKTASGSAPSDDEILLQLEQFARATKKLFDETIVREALITPSCTPALSDYLASVPSLLWDLKENVLGDKQKRHLERAAGGTGYQGGWQTRYNDLDTFFCDLALCSLKQHYLERVFDETKAMRQRDKESASDFFARLDARRDAVNFLARKVAQCVHMSDQNMLTTFRAGLRYAGKVMRRLHQERLDISKPEEWEQRAKEQNFPGTHVALLKLREIADNVETDMESKAADKLAAERASRSAPFSPSSPSNRPSFFRNRTRAPLAVMEGPSAATAAVATSPAPTPTSSAATSGVRRCFACGSPDHIVRNCPDEAKLQAWKANAPPRLAKQPQHVAAVVWSSEQAQSEDLSSVPEIFVEEVCALMECEEVEPFATLCQMCDIEVDLGEEPAPDPAPQPGEQK</sequence>
<organism evidence="4 5">
    <name type="scientific">Cymbomonas tetramitiformis</name>
    <dbReference type="NCBI Taxonomy" id="36881"/>
    <lineage>
        <taxon>Eukaryota</taxon>
        <taxon>Viridiplantae</taxon>
        <taxon>Chlorophyta</taxon>
        <taxon>Pyramimonadophyceae</taxon>
        <taxon>Pyramimonadales</taxon>
        <taxon>Pyramimonadaceae</taxon>
        <taxon>Cymbomonas</taxon>
    </lineage>
</organism>
<feature type="region of interest" description="Disordered" evidence="2">
    <location>
        <begin position="956"/>
        <end position="984"/>
    </location>
</feature>
<proteinExistence type="predicted"/>
<feature type="compositionally biased region" description="Low complexity" evidence="2">
    <location>
        <begin position="636"/>
        <end position="650"/>
    </location>
</feature>
<evidence type="ECO:0000259" key="3">
    <source>
        <dbReference type="PROSITE" id="PS50158"/>
    </source>
</evidence>
<keyword evidence="1" id="KW-0863">Zinc-finger</keyword>
<feature type="compositionally biased region" description="Basic and acidic residues" evidence="2">
    <location>
        <begin position="441"/>
        <end position="456"/>
    </location>
</feature>
<protein>
    <recommendedName>
        <fullName evidence="3">CCHC-type domain-containing protein</fullName>
    </recommendedName>
</protein>
<feature type="compositionally biased region" description="Basic residues" evidence="2">
    <location>
        <begin position="302"/>
        <end position="318"/>
    </location>
</feature>
<keyword evidence="1" id="KW-0479">Metal-binding</keyword>
<feature type="region of interest" description="Disordered" evidence="2">
    <location>
        <begin position="1"/>
        <end position="39"/>
    </location>
</feature>
<feature type="compositionally biased region" description="Polar residues" evidence="2">
    <location>
        <begin position="253"/>
        <end position="273"/>
    </location>
</feature>
<feature type="compositionally biased region" description="Basic and acidic residues" evidence="2">
    <location>
        <begin position="355"/>
        <end position="365"/>
    </location>
</feature>
<dbReference type="Proteomes" id="UP001190700">
    <property type="component" value="Unassembled WGS sequence"/>
</dbReference>
<dbReference type="SMART" id="SM00343">
    <property type="entry name" value="ZnF_C2HC"/>
    <property type="match status" value="1"/>
</dbReference>
<accession>A0AAE0EN34</accession>
<name>A0AAE0EN34_9CHLO</name>
<feature type="region of interest" description="Disordered" evidence="2">
    <location>
        <begin position="204"/>
        <end position="335"/>
    </location>
</feature>
<evidence type="ECO:0000256" key="1">
    <source>
        <dbReference type="PROSITE-ProRule" id="PRU00047"/>
    </source>
</evidence>
<dbReference type="GO" id="GO:0008270">
    <property type="term" value="F:zinc ion binding"/>
    <property type="evidence" value="ECO:0007669"/>
    <property type="project" value="UniProtKB-KW"/>
</dbReference>
<gene>
    <name evidence="4" type="ORF">CYMTET_55338</name>
</gene>
<comment type="caution">
    <text evidence="4">The sequence shown here is derived from an EMBL/GenBank/DDBJ whole genome shotgun (WGS) entry which is preliminary data.</text>
</comment>
<dbReference type="InterPro" id="IPR001878">
    <property type="entry name" value="Znf_CCHC"/>
</dbReference>
<dbReference type="PANTHER" id="PTHR13361:SF1">
    <property type="entry name" value="WW DOMAIN-BINDING PROTEIN 11"/>
    <property type="match status" value="1"/>
</dbReference>
<feature type="region of interest" description="Disordered" evidence="2">
    <location>
        <begin position="88"/>
        <end position="129"/>
    </location>
</feature>
<feature type="compositionally biased region" description="Polar residues" evidence="2">
    <location>
        <begin position="422"/>
        <end position="440"/>
    </location>
</feature>
<keyword evidence="5" id="KW-1185">Reference proteome</keyword>
<dbReference type="Gene3D" id="4.10.60.10">
    <property type="entry name" value="Zinc finger, CCHC-type"/>
    <property type="match status" value="1"/>
</dbReference>
<feature type="region of interest" description="Disordered" evidence="2">
    <location>
        <begin position="154"/>
        <end position="188"/>
    </location>
</feature>
<feature type="domain" description="CCHC-type" evidence="3">
    <location>
        <begin position="1023"/>
        <end position="1040"/>
    </location>
</feature>
<evidence type="ECO:0000313" key="5">
    <source>
        <dbReference type="Proteomes" id="UP001190700"/>
    </source>
</evidence>
<keyword evidence="1" id="KW-0862">Zinc</keyword>
<dbReference type="GO" id="GO:0005681">
    <property type="term" value="C:spliceosomal complex"/>
    <property type="evidence" value="ECO:0007669"/>
    <property type="project" value="TreeGrafter"/>
</dbReference>
<evidence type="ECO:0000313" key="4">
    <source>
        <dbReference type="EMBL" id="KAK3234396.1"/>
    </source>
</evidence>
<dbReference type="PANTHER" id="PTHR13361">
    <property type="entry name" value="WW DOMAIN-BINDING PROTEIN 11"/>
    <property type="match status" value="1"/>
</dbReference>
<feature type="region of interest" description="Disordered" evidence="2">
    <location>
        <begin position="355"/>
        <end position="461"/>
    </location>
</feature>
<dbReference type="Pfam" id="PF00098">
    <property type="entry name" value="zf-CCHC"/>
    <property type="match status" value="1"/>
</dbReference>
<feature type="region of interest" description="Disordered" evidence="2">
    <location>
        <begin position="624"/>
        <end position="694"/>
    </location>
</feature>
<feature type="compositionally biased region" description="Pro residues" evidence="2">
    <location>
        <begin position="669"/>
        <end position="694"/>
    </location>
</feature>